<evidence type="ECO:0000313" key="1">
    <source>
        <dbReference type="EMBL" id="AOV62127.1"/>
    </source>
</evidence>
<dbReference type="EMBL" id="KU686212">
    <property type="protein sequence ID" value="AOV62127.1"/>
    <property type="molecule type" value="Genomic_DNA"/>
</dbReference>
<proteinExistence type="inferred from homology"/>
<dbReference type="SUPFAM" id="SSF56731">
    <property type="entry name" value="DNA primase core"/>
    <property type="match status" value="1"/>
</dbReference>
<dbReference type="GO" id="GO:0004386">
    <property type="term" value="F:helicase activity"/>
    <property type="evidence" value="ECO:0007669"/>
    <property type="project" value="UniProtKB-KW"/>
</dbReference>
<dbReference type="OrthoDB" id="4202at10239"/>
<protein>
    <submittedName>
        <fullName evidence="1">DNA primase/helicase</fullName>
    </submittedName>
</protein>
<name>A0A1D8KU15_9CAUD</name>
<dbReference type="RefSeq" id="YP_009323136.1">
    <property type="nucleotide sequence ID" value="NC_031927.1"/>
</dbReference>
<dbReference type="Proteomes" id="UP000203902">
    <property type="component" value="Segment"/>
</dbReference>
<sequence length="325" mass="37274">MDFVDSKYVNLVSSRLEKFKRTKADLFNFRCPICGDSSKNKTKARGYLYTVKNNTNFKCHNCQSSMSLNNFIKKLDPVLHKQYVMEKFKEGHSGKNFSTPTPKLDFKAPTFTRKTKIRLPKASENEQAKAYLVNRKLDPDKFYYTAGFKKWANTLTKAFDSTQYDDARIVIPLYTADGDLFGFQGRALGPSKVKYITIMLNDDHPKVYGMDTVDTNKTVYVVEGPFDSTFVNNCIAMCGADVDLDTLQIKDLVYVYDNEPRNKEICARIEKAIKQGKKVVIFPSRIIEKDLNDMVLQGIDANSMLESNTYQSLTATIKYNEWKRL</sequence>
<dbReference type="GeneID" id="30308257"/>
<keyword evidence="1" id="KW-0378">Hydrolase</keyword>
<evidence type="ECO:0000313" key="2">
    <source>
        <dbReference type="Proteomes" id="UP000203902"/>
    </source>
</evidence>
<dbReference type="InterPro" id="IPR046392">
    <property type="entry name" value="PRIMASE_T4"/>
</dbReference>
<organism evidence="1 2">
    <name type="scientific">Synechococcus phage S-CAM7</name>
    <dbReference type="NCBI Taxonomy" id="1883368"/>
    <lineage>
        <taxon>Viruses</taxon>
        <taxon>Duplodnaviria</taxon>
        <taxon>Heunggongvirae</taxon>
        <taxon>Uroviricota</taxon>
        <taxon>Caudoviricetes</taxon>
        <taxon>Pantevenvirales</taxon>
        <taxon>Kyanoviridae</taxon>
        <taxon>Mazuvirus</taxon>
        <taxon>Mazuvirus scam7</taxon>
    </lineage>
</organism>
<dbReference type="HAMAP" id="MF_04157">
    <property type="entry name" value="PRIMASE_T4"/>
    <property type="match status" value="1"/>
</dbReference>
<keyword evidence="1" id="KW-0547">Nucleotide-binding</keyword>
<accession>A0A1D8KU15</accession>
<keyword evidence="1" id="KW-0067">ATP-binding</keyword>
<dbReference type="KEGG" id="vg:30308257"/>
<keyword evidence="2" id="KW-1185">Reference proteome</keyword>
<keyword evidence="1" id="KW-0347">Helicase</keyword>
<reference evidence="1 2" key="1">
    <citation type="journal article" date="2016" name="Virology">
        <title>The genomic content and context of auxiliary metabolic genes in marine cyanomyoviruses.</title>
        <authorList>
            <person name="Crummett L.T."/>
            <person name="Puxty R.J."/>
            <person name="Weihe C."/>
            <person name="Marston M.F."/>
            <person name="Martiny J.B."/>
        </authorList>
    </citation>
    <scope>NUCLEOTIDE SEQUENCE [LARGE SCALE GENOMIC DNA]</scope>
    <source>
        <strain evidence="1">0910CC49</strain>
    </source>
</reference>
<gene>
    <name evidence="1" type="ORF">C490910_203</name>
</gene>
<dbReference type="Gene3D" id="3.40.1360.10">
    <property type="match status" value="1"/>
</dbReference>